<proteinExistence type="predicted"/>
<comment type="caution">
    <text evidence="1">The sequence shown here is derived from an EMBL/GenBank/DDBJ whole genome shotgun (WGS) entry which is preliminary data.</text>
</comment>
<accession>A0ACC2F8K0</accession>
<gene>
    <name evidence="1" type="ORF">DPEC_G00328900</name>
</gene>
<protein>
    <submittedName>
        <fullName evidence="1">Uncharacterized protein</fullName>
    </submittedName>
</protein>
<evidence type="ECO:0000313" key="1">
    <source>
        <dbReference type="EMBL" id="KAJ7987672.1"/>
    </source>
</evidence>
<keyword evidence="2" id="KW-1185">Reference proteome</keyword>
<organism evidence="1 2">
    <name type="scientific">Dallia pectoralis</name>
    <name type="common">Alaska blackfish</name>
    <dbReference type="NCBI Taxonomy" id="75939"/>
    <lineage>
        <taxon>Eukaryota</taxon>
        <taxon>Metazoa</taxon>
        <taxon>Chordata</taxon>
        <taxon>Craniata</taxon>
        <taxon>Vertebrata</taxon>
        <taxon>Euteleostomi</taxon>
        <taxon>Actinopterygii</taxon>
        <taxon>Neopterygii</taxon>
        <taxon>Teleostei</taxon>
        <taxon>Protacanthopterygii</taxon>
        <taxon>Esociformes</taxon>
        <taxon>Umbridae</taxon>
        <taxon>Dallia</taxon>
    </lineage>
</organism>
<dbReference type="EMBL" id="CM055759">
    <property type="protein sequence ID" value="KAJ7987672.1"/>
    <property type="molecule type" value="Genomic_DNA"/>
</dbReference>
<reference evidence="1" key="1">
    <citation type="submission" date="2021-05" db="EMBL/GenBank/DDBJ databases">
        <authorList>
            <person name="Pan Q."/>
            <person name="Jouanno E."/>
            <person name="Zahm M."/>
            <person name="Klopp C."/>
            <person name="Cabau C."/>
            <person name="Louis A."/>
            <person name="Berthelot C."/>
            <person name="Parey E."/>
            <person name="Roest Crollius H."/>
            <person name="Montfort J."/>
            <person name="Robinson-Rechavi M."/>
            <person name="Bouchez O."/>
            <person name="Lampietro C."/>
            <person name="Lopez Roques C."/>
            <person name="Donnadieu C."/>
            <person name="Postlethwait J."/>
            <person name="Bobe J."/>
            <person name="Dillon D."/>
            <person name="Chandos A."/>
            <person name="von Hippel F."/>
            <person name="Guiguen Y."/>
        </authorList>
    </citation>
    <scope>NUCLEOTIDE SEQUENCE</scope>
    <source>
        <strain evidence="1">YG-Jan2019</strain>
    </source>
</reference>
<sequence length="100" mass="11003">MLLAYTIRCRIQSSSRHSVQLSAASGYTRIPPPSTNPSRRFVMGPYRLSPLESLLATDSKQFFNIWGAGVSPLLVLTFLGVIQPGTRSPRNAKGRQITNV</sequence>
<name>A0ACC2F8K0_DALPE</name>
<dbReference type="Proteomes" id="UP001157502">
    <property type="component" value="Chromosome 32"/>
</dbReference>
<evidence type="ECO:0000313" key="2">
    <source>
        <dbReference type="Proteomes" id="UP001157502"/>
    </source>
</evidence>